<keyword evidence="10 14" id="KW-0143">Chaperone</keyword>
<keyword evidence="9 14" id="KW-1190">Host gene expression shutoff by virus</keyword>
<comment type="induction">
    <text evidence="14">Expressed in the late phase of the viral replicative cycle.</text>
</comment>
<dbReference type="RefSeq" id="NP_108670.1">
    <property type="nucleotide sequence ID" value="NC_002702.1"/>
</dbReference>
<evidence type="ECO:0000256" key="7">
    <source>
        <dbReference type="ARBA" id="ARBA00022884"/>
    </source>
</evidence>
<comment type="function">
    <text evidence="14">Protein that inhibits host translation while promoting late viral translation by ribosome shunting. Blocks host cap-dependent translation by binding to eIF4G, displacing MKNK1 from cap initiation complexes and preventing EIF4E phosphorylation. Binds to the tripartite leader sequence of viral late mRNAs and recruits host eIF4G, PABPC1/poly-A binding protein and 40S ribosomes subunits on viral mRNAs, allowing ribosome shunting and efficient translation of late viral mRNAs even though conventional translation via ribosome scanning from the cap has been shut off in the host cell. During assembly, acts as a chaperone protein that helps hexon proteins assembly into trimers.</text>
</comment>
<dbReference type="GO" id="GO:0019060">
    <property type="term" value="P:intracellular transport of viral protein in host cell"/>
    <property type="evidence" value="ECO:0007669"/>
    <property type="project" value="UniProtKB-UniRule"/>
</dbReference>
<evidence type="ECO:0000256" key="14">
    <source>
        <dbReference type="HAMAP-Rule" id="MF_04060"/>
    </source>
</evidence>
<dbReference type="EMBL" id="AF289262">
    <property type="protein sequence ID" value="AAK26491.1"/>
    <property type="molecule type" value="Genomic_DNA"/>
</dbReference>
<keyword evidence="6 14" id="KW-1193">Eukaryotic host translation shutoff by virus</keyword>
<comment type="PTM">
    <text evidence="14">Phosphorylated. Tyrosine phosphorylation enhances preferential binding to tripartite leader mRNAs and allows ribosome shunting.</text>
</comment>
<accession>Q994D6</accession>
<evidence type="ECO:0000256" key="10">
    <source>
        <dbReference type="ARBA" id="ARBA00023186"/>
    </source>
</evidence>
<feature type="modified residue" description="Phosphotyrosine; by host" evidence="14">
    <location>
        <position position="621"/>
    </location>
</feature>
<dbReference type="KEGG" id="vg:920930"/>
<evidence type="ECO:0000256" key="9">
    <source>
        <dbReference type="ARBA" id="ARBA00022995"/>
    </source>
</evidence>
<feature type="region of interest" description="Disordered" evidence="15">
    <location>
        <begin position="625"/>
        <end position="722"/>
    </location>
</feature>
<keyword evidence="12 14" id="KW-1262">Eukaryotic host gene expression shutoff by virus</keyword>
<comment type="similarity">
    <text evidence="14">Belongs to the adenoviridae shutoff protein family.</text>
</comment>
<keyword evidence="4 14" id="KW-0945">Host-virus interaction</keyword>
<dbReference type="Pfam" id="PF02438">
    <property type="entry name" value="Adeno_100"/>
    <property type="match status" value="1"/>
</dbReference>
<evidence type="ECO:0000256" key="5">
    <source>
        <dbReference type="ARBA" id="ARBA00022586"/>
    </source>
</evidence>
<comment type="caution">
    <text evidence="14">Lacks conserved residue(s) required for the propagation of feature annotation.</text>
</comment>
<evidence type="ECO:0000256" key="15">
    <source>
        <dbReference type="SAM" id="MobiDB-lite"/>
    </source>
</evidence>
<protein>
    <recommendedName>
        <fullName evidence="14">Shutoff protein</fullName>
    </recommendedName>
    <alternativeName>
        <fullName evidence="14">100 kDa protein</fullName>
        <shortName evidence="14">p100K</shortName>
    </alternativeName>
    <alternativeName>
        <fullName evidence="14">100K-chaperone protein</fullName>
    </alternativeName>
    <alternativeName>
        <fullName evidence="14">L4-100K</fullName>
    </alternativeName>
    <alternativeName>
        <fullName evidence="14">Shutoff protein 100K</fullName>
    </alternativeName>
</protein>
<comment type="subcellular location">
    <subcellularLocation>
        <location evidence="14">Host cytoplasm</location>
    </subcellularLocation>
</comment>
<name>Q994D6_9ADEN</name>
<evidence type="ECO:0000256" key="8">
    <source>
        <dbReference type="ARBA" id="ARBA00022921"/>
    </source>
</evidence>
<reference evidence="16 17" key="1">
    <citation type="journal article" date="2001" name="J. Gen. Virol.">
        <title>The complete nucleotide sequence of porcine adenovirus serotype 5.</title>
        <authorList>
            <person name="Nagy M."/>
            <person name="Nagy E."/>
            <person name="Tuboly T."/>
        </authorList>
    </citation>
    <scope>NUCLEOTIDE SEQUENCE [LARGE SCALE GENOMIC DNA]</scope>
</reference>
<evidence type="ECO:0000256" key="11">
    <source>
        <dbReference type="ARBA" id="ARBA00023200"/>
    </source>
</evidence>
<evidence type="ECO:0000256" key="12">
    <source>
        <dbReference type="ARBA" id="ARBA00023247"/>
    </source>
</evidence>
<comment type="subunit">
    <text evidence="14">Monomer. Interacts with hexon protein; this interaction allows chaperoning and trimerization of hexon proteins. Interacts (via N-terminus) with host initiation factor EIF4G (via C-terminus). Interacts (via RRM domain) with viral mRNAs that contain the tripartite leader; this interaction allows ribosome shunting and expression of viral late mRNAs.</text>
</comment>
<keyword evidence="17" id="KW-1185">Reference proteome</keyword>
<dbReference type="HAMAP" id="MF_04060">
    <property type="entry name" value="ADV_SHUT"/>
    <property type="match status" value="1"/>
</dbReference>
<comment type="PTM">
    <text evidence="14">Might be cleaved by the viral protease.</text>
</comment>
<evidence type="ECO:0000256" key="4">
    <source>
        <dbReference type="ARBA" id="ARBA00022581"/>
    </source>
</evidence>
<feature type="region of interest" description="Disordered" evidence="15">
    <location>
        <begin position="1"/>
        <end position="35"/>
    </location>
</feature>
<feature type="compositionally biased region" description="Polar residues" evidence="15">
    <location>
        <begin position="712"/>
        <end position="722"/>
    </location>
</feature>
<dbReference type="GO" id="GO:0039704">
    <property type="term" value="P:viral translational shunt"/>
    <property type="evidence" value="ECO:0007669"/>
    <property type="project" value="UniProtKB-UniRule"/>
</dbReference>
<sequence>MENREESHETHSNASEGDLRLEDALEPTPEQEEAPVMELYINDDILKRHLERQSRIVKESLEDRLEIPTTVSELSQAYEINLFSPKIPPKKQENGTCEPNPRINFYPPFLIAEALATYHIFFFNHKIPLSCRANRPSADRDLLLTQGATLPDYPTTDRVSKIFEGLDAKEPLADNALQDKQDSALVELKNDSPRLAVIKRSTSLTHFAYPAINLPPKVMSCVMEDLIVKKLERLKEDEPQEEGGLPVVSDEELSRWLGSNDAALLEERRKTMLAVVLVTVQLECMKRMFTSRFMMKKIGETVHYTFRHGYVKQACKISNVELPNLVSYMGILHENRLGQHVLHNSLKGEARRDYIRDTIFLMLLYSWQTGMGVWQQCLESENVKELSKILKRHKRSLWSGFDERTIASDLANLIFPEKLLSTLQASLPDLTSQSMMQQFRNFTLERSGILPACCNAFPTDFVPITYKECPPPLWGYCYLMRLANFIMFHTDVAYNMEGEGLFECYCRCNLCTPHRCLATNTALLNEVQAIGTFELQGPPNEDGSMPHPLKLTAGAWTSAYLKKFEEKDYCHHTIQFYEDQSKAPKAELTACVITQAAILAQLHDIKKARENFLLKKGHGVYLDPQTGEELNTSTPSAANNAEAKNSSTGFPKSDKPHHEEEQKNQTDSAAASSNSRRRGDYRRGGRGMGRREHGFSGRIGNHRRAGGRGNPSYPSNHSQKAA</sequence>
<evidence type="ECO:0000256" key="1">
    <source>
        <dbReference type="ARBA" id="ARBA00022448"/>
    </source>
</evidence>
<feature type="compositionally biased region" description="Basic and acidic residues" evidence="15">
    <location>
        <begin position="1"/>
        <end position="23"/>
    </location>
</feature>
<comment type="PTM">
    <text evidence="14">Methylated. Asymmetric dimethylation by host PRMT1 of the Arg/Gly-rich region may regulate shutoff protein binding to hexon and promote the capsid assembly in the nucleus.</text>
</comment>
<proteinExistence type="evidence at transcript level"/>
<keyword evidence="13 14" id="KW-1075">Inhibition of eukaryotic host translation factors by virus</keyword>
<keyword evidence="5 14" id="KW-1155">Translational shunt</keyword>
<evidence type="ECO:0000256" key="13">
    <source>
        <dbReference type="ARBA" id="ARBA00023325"/>
    </source>
</evidence>
<keyword evidence="3 14" id="KW-0597">Phosphoprotein</keyword>
<feature type="modified residue" description="Phosphotyrosine; by host" evidence="14">
    <location>
        <position position="304"/>
    </location>
</feature>
<dbReference type="GO" id="GO:0039606">
    <property type="term" value="P:symbiont-mediated suppression of host translation initiation"/>
    <property type="evidence" value="ECO:0007669"/>
    <property type="project" value="UniProtKB-KW"/>
</dbReference>
<dbReference type="InterPro" id="IPR003381">
    <property type="entry name" value="L4"/>
</dbReference>
<evidence type="ECO:0000256" key="2">
    <source>
        <dbReference type="ARBA" id="ARBA00022481"/>
    </source>
</evidence>
<keyword evidence="8 14" id="KW-0426">Late protein</keyword>
<keyword evidence="7 14" id="KW-0694">RNA-binding</keyword>
<feature type="compositionally biased region" description="Low complexity" evidence="15">
    <location>
        <begin position="636"/>
        <end position="647"/>
    </location>
</feature>
<dbReference type="GO" id="GO:0043657">
    <property type="term" value="C:host cell"/>
    <property type="evidence" value="ECO:0007669"/>
    <property type="project" value="GOC"/>
</dbReference>
<feature type="compositionally biased region" description="Basic and acidic residues" evidence="15">
    <location>
        <begin position="677"/>
        <end position="695"/>
    </location>
</feature>
<evidence type="ECO:0000256" key="3">
    <source>
        <dbReference type="ARBA" id="ARBA00022553"/>
    </source>
</evidence>
<dbReference type="OrthoDB" id="2556at10239"/>
<keyword evidence="2 14" id="KW-0488">Methylation</keyword>
<comment type="miscellaneous">
    <text evidence="14">All late proteins expressed from the major late promoter are produced by alternative splicing and alternative polyadenylation of the same gene giving rise to non-overlapping ORFs. A leader sequence is present in the N-terminus of all these mRNAs and is recognized by the viral shutoff protein to provide expression although conventional translation via ribosome scanning from the cap has been shut off in the host cell.</text>
</comment>
<gene>
    <name evidence="14" type="primary">L4</name>
</gene>
<evidence type="ECO:0000313" key="17">
    <source>
        <dbReference type="Proteomes" id="UP000128218"/>
    </source>
</evidence>
<dbReference type="Proteomes" id="UP000128218">
    <property type="component" value="Segment"/>
</dbReference>
<dbReference type="GO" id="GO:0030430">
    <property type="term" value="C:host cell cytoplasm"/>
    <property type="evidence" value="ECO:0007669"/>
    <property type="project" value="UniProtKB-SubCell"/>
</dbReference>
<dbReference type="GO" id="GO:0003723">
    <property type="term" value="F:RNA binding"/>
    <property type="evidence" value="ECO:0007669"/>
    <property type="project" value="UniProtKB-UniRule"/>
</dbReference>
<feature type="compositionally biased region" description="Basic and acidic residues" evidence="15">
    <location>
        <begin position="652"/>
        <end position="664"/>
    </location>
</feature>
<evidence type="ECO:0000313" key="16">
    <source>
        <dbReference type="EMBL" id="AAK26491.1"/>
    </source>
</evidence>
<keyword evidence="11 14" id="KW-1035">Host cytoplasm</keyword>
<dbReference type="GO" id="GO:0039657">
    <property type="term" value="P:symbiont-mediated suppression of host gene expression"/>
    <property type="evidence" value="ECO:0007669"/>
    <property type="project" value="UniProtKB-UniRule"/>
</dbReference>
<organism evidence="16 17">
    <name type="scientific">Porcine adenovirus 5</name>
    <dbReference type="NCBI Taxonomy" id="45370"/>
    <lineage>
        <taxon>Viruses</taxon>
        <taxon>Varidnaviria</taxon>
        <taxon>Bamfordvirae</taxon>
        <taxon>Preplasmiviricota</taxon>
        <taxon>Polisuviricotina</taxon>
        <taxon>Pharingeaviricetes</taxon>
        <taxon>Rowavirales</taxon>
        <taxon>Adenoviridae</taxon>
        <taxon>Mastadenovirus</taxon>
        <taxon>Mastadenovirus porcusquintum</taxon>
    </lineage>
</organism>
<keyword evidence="1 14" id="KW-0813">Transport</keyword>
<evidence type="ECO:0000256" key="6">
    <source>
        <dbReference type="ARBA" id="ARBA00022809"/>
    </source>
</evidence>